<dbReference type="AlphaFoldDB" id="A0AAE0F994"/>
<accession>A0AAE0F994</accession>
<dbReference type="InterPro" id="IPR002110">
    <property type="entry name" value="Ankyrin_rpt"/>
</dbReference>
<proteinExistence type="predicted"/>
<gene>
    <name evidence="2" type="ORF">CYMTET_35482</name>
</gene>
<dbReference type="InterPro" id="IPR036770">
    <property type="entry name" value="Ankyrin_rpt-contain_sf"/>
</dbReference>
<evidence type="ECO:0000313" key="2">
    <source>
        <dbReference type="EMBL" id="KAK3255329.1"/>
    </source>
</evidence>
<dbReference type="SUPFAM" id="SSF48403">
    <property type="entry name" value="Ankyrin repeat"/>
    <property type="match status" value="1"/>
</dbReference>
<sequence length="175" mass="19566">MSDIVNEARFGNCDAVLSAISNKSDIDVVDEQGYTMLMCMAAQGQLEVVEKLLEAGADPYIRCQAIGKWGLVAMDFALQAQEERVTEYSTLEFARIIKRLEPPEAEEDEMRGAELLEAYCPALSRYFQGMCGEPLTEEIDYAEQRRQMLRNQKNQQLSGAAANAPLKYAVKEINA</sequence>
<dbReference type="PROSITE" id="PS50088">
    <property type="entry name" value="ANK_REPEAT"/>
    <property type="match status" value="1"/>
</dbReference>
<organism evidence="2 3">
    <name type="scientific">Cymbomonas tetramitiformis</name>
    <dbReference type="NCBI Taxonomy" id="36881"/>
    <lineage>
        <taxon>Eukaryota</taxon>
        <taxon>Viridiplantae</taxon>
        <taxon>Chlorophyta</taxon>
        <taxon>Pyramimonadophyceae</taxon>
        <taxon>Pyramimonadales</taxon>
        <taxon>Pyramimonadaceae</taxon>
        <taxon>Cymbomonas</taxon>
    </lineage>
</organism>
<evidence type="ECO:0000256" key="1">
    <source>
        <dbReference type="PROSITE-ProRule" id="PRU00023"/>
    </source>
</evidence>
<dbReference type="SMART" id="SM00248">
    <property type="entry name" value="ANK"/>
    <property type="match status" value="1"/>
</dbReference>
<dbReference type="Proteomes" id="UP001190700">
    <property type="component" value="Unassembled WGS sequence"/>
</dbReference>
<reference evidence="2 3" key="1">
    <citation type="journal article" date="2015" name="Genome Biol. Evol.">
        <title>Comparative Genomics of a Bacterivorous Green Alga Reveals Evolutionary Causalities and Consequences of Phago-Mixotrophic Mode of Nutrition.</title>
        <authorList>
            <person name="Burns J.A."/>
            <person name="Paasch A."/>
            <person name="Narechania A."/>
            <person name="Kim E."/>
        </authorList>
    </citation>
    <scope>NUCLEOTIDE SEQUENCE [LARGE SCALE GENOMIC DNA]</scope>
    <source>
        <strain evidence="2 3">PLY_AMNH</strain>
    </source>
</reference>
<dbReference type="PROSITE" id="PS50297">
    <property type="entry name" value="ANK_REP_REGION"/>
    <property type="match status" value="1"/>
</dbReference>
<evidence type="ECO:0000313" key="3">
    <source>
        <dbReference type="Proteomes" id="UP001190700"/>
    </source>
</evidence>
<dbReference type="Gene3D" id="1.25.40.20">
    <property type="entry name" value="Ankyrin repeat-containing domain"/>
    <property type="match status" value="1"/>
</dbReference>
<keyword evidence="1" id="KW-0040">ANK repeat</keyword>
<name>A0AAE0F994_9CHLO</name>
<keyword evidence="3" id="KW-1185">Reference proteome</keyword>
<dbReference type="Pfam" id="PF00023">
    <property type="entry name" value="Ank"/>
    <property type="match status" value="1"/>
</dbReference>
<comment type="caution">
    <text evidence="2">The sequence shown here is derived from an EMBL/GenBank/DDBJ whole genome shotgun (WGS) entry which is preliminary data.</text>
</comment>
<protein>
    <recommendedName>
        <fullName evidence="4">Ankyrin repeat domain-containing protein</fullName>
    </recommendedName>
</protein>
<evidence type="ECO:0008006" key="4">
    <source>
        <dbReference type="Google" id="ProtNLM"/>
    </source>
</evidence>
<feature type="repeat" description="ANK" evidence="1">
    <location>
        <begin position="32"/>
        <end position="64"/>
    </location>
</feature>
<dbReference type="EMBL" id="LGRX02022726">
    <property type="protein sequence ID" value="KAK3255329.1"/>
    <property type="molecule type" value="Genomic_DNA"/>
</dbReference>